<dbReference type="EMBL" id="FQXG01000014">
    <property type="protein sequence ID" value="SHI26179.1"/>
    <property type="molecule type" value="Genomic_DNA"/>
</dbReference>
<evidence type="ECO:0000313" key="2">
    <source>
        <dbReference type="Proteomes" id="UP000184268"/>
    </source>
</evidence>
<gene>
    <name evidence="1" type="ORF">SAMN02745129_0451</name>
</gene>
<dbReference type="RefSeq" id="WP_082766811.1">
    <property type="nucleotide sequence ID" value="NZ_FQXG01000014.1"/>
</dbReference>
<dbReference type="OrthoDB" id="5852241at2"/>
<keyword evidence="2" id="KW-1185">Reference proteome</keyword>
<protein>
    <recommendedName>
        <fullName evidence="3">DUF3187 family protein</fullName>
    </recommendedName>
</protein>
<proteinExistence type="predicted"/>
<dbReference type="Proteomes" id="UP000184268">
    <property type="component" value="Unassembled WGS sequence"/>
</dbReference>
<sequence length="317" mass="35951">MAATVPIPWPCTLLLGLAPTLALAFDAEPIRIRSAAPAKALVLSPTPMSSAFQHRWQLSASAQAASIFAQSDQYELDYYRLDLGAELLFRPHRRWRIGLQYHHGRAEDLRLDQTTLTFHKWFGLDQNGRLEVDKHRFLADLPQGTFSDFKGELLSDQASLSLGYQWLDLDRHQLSSTVQAQYHDSPDWLRQGGRWDGALQLDYRYQHRSYGLSLMVAASGQGADRILGAEARSLVWHGDIGYRYHFNPRHSLALHYLVSQGVVHDLGELAKPVHEAALGYRYNGGQWAWETVLLQNLLNADNSADFGLQARLRFQFD</sequence>
<dbReference type="AlphaFoldDB" id="A0A1M5ZPX5"/>
<evidence type="ECO:0000313" key="1">
    <source>
        <dbReference type="EMBL" id="SHI26179.1"/>
    </source>
</evidence>
<name>A0A1M5ZPX5_9GAMM</name>
<accession>A0A1M5ZPX5</accession>
<organism evidence="1 2">
    <name type="scientific">Ferrimonas marina</name>
    <dbReference type="NCBI Taxonomy" id="299255"/>
    <lineage>
        <taxon>Bacteria</taxon>
        <taxon>Pseudomonadati</taxon>
        <taxon>Pseudomonadota</taxon>
        <taxon>Gammaproteobacteria</taxon>
        <taxon>Alteromonadales</taxon>
        <taxon>Ferrimonadaceae</taxon>
        <taxon>Ferrimonas</taxon>
    </lineage>
</organism>
<reference evidence="2" key="1">
    <citation type="submission" date="2016-11" db="EMBL/GenBank/DDBJ databases">
        <authorList>
            <person name="Varghese N."/>
            <person name="Submissions S."/>
        </authorList>
    </citation>
    <scope>NUCLEOTIDE SEQUENCE [LARGE SCALE GENOMIC DNA]</scope>
    <source>
        <strain evidence="2">DSM 16917</strain>
    </source>
</reference>
<dbReference type="STRING" id="299255.SAMN02745129_0451"/>
<dbReference type="Pfam" id="PF11383">
    <property type="entry name" value="DUF3187"/>
    <property type="match status" value="1"/>
</dbReference>
<evidence type="ECO:0008006" key="3">
    <source>
        <dbReference type="Google" id="ProtNLM"/>
    </source>
</evidence>
<dbReference type="InterPro" id="IPR021523">
    <property type="entry name" value="DUF3187"/>
</dbReference>